<evidence type="ECO:0000313" key="2">
    <source>
        <dbReference type="EMBL" id="MFC6592868.1"/>
    </source>
</evidence>
<evidence type="ECO:0000313" key="3">
    <source>
        <dbReference type="Proteomes" id="UP001596297"/>
    </source>
</evidence>
<comment type="caution">
    <text evidence="2">The sequence shown here is derived from an EMBL/GenBank/DDBJ whole genome shotgun (WGS) entry which is preliminary data.</text>
</comment>
<accession>A0ABW1YHE2</accession>
<proteinExistence type="predicted"/>
<reference evidence="2" key="1">
    <citation type="journal article" date="2014" name="Int. J. Syst. Evol. Microbiol.">
        <title>Complete genome of a new Firmicutes species belonging to the dominant human colonic microbiota ('Ruminococcus bicirculans') reveals two chromosomes and a selective capacity to utilize plant glucans.</title>
        <authorList>
            <consortium name="NISC Comparative Sequencing Program"/>
            <person name="Wegmann U."/>
            <person name="Louis P."/>
            <person name="Goesmann A."/>
            <person name="Henrissat B."/>
            <person name="Duncan S.H."/>
            <person name="Flint H.J."/>
        </authorList>
    </citation>
    <scope>NUCLEOTIDE SEQUENCE</scope>
    <source>
        <strain evidence="2">NBRC 112440</strain>
    </source>
</reference>
<gene>
    <name evidence="1" type="ORF">ACFP81_11730</name>
    <name evidence="2" type="ORF">ACFP81_13260</name>
</gene>
<dbReference type="Proteomes" id="UP001596297">
    <property type="component" value="Unassembled WGS sequence"/>
</dbReference>
<sequence>MEPIPPVSGELAELWKFLERYDFYEDEMEDWYRDWARRDLPDFIENVELLRDFLASNPDVYVLHYTVAVVMQQDCTGTDGKAERAVLHSLLERCNQIIDEVERQENES</sequence>
<reference evidence="2" key="3">
    <citation type="submission" date="2024-09" db="EMBL/GenBank/DDBJ databases">
        <authorList>
            <person name="Sun Q."/>
            <person name="Mori K."/>
        </authorList>
    </citation>
    <scope>NUCLEOTIDE SEQUENCE</scope>
    <source>
        <strain evidence="2">NBRC 112440</strain>
    </source>
</reference>
<protein>
    <submittedName>
        <fullName evidence="2">Uncharacterized protein</fullName>
    </submittedName>
</protein>
<dbReference type="EMBL" id="JBHSWD010000002">
    <property type="protein sequence ID" value="MFC6592595.1"/>
    <property type="molecule type" value="Genomic_DNA"/>
</dbReference>
<keyword evidence="3" id="KW-1185">Reference proteome</keyword>
<name>A0ABW1YHE2_9DEIO</name>
<dbReference type="EMBL" id="JBHSWD010000002">
    <property type="protein sequence ID" value="MFC6592868.1"/>
    <property type="molecule type" value="Genomic_DNA"/>
</dbReference>
<organism evidence="2 3">
    <name type="scientific">Deinococcus lacus</name>
    <dbReference type="NCBI Taxonomy" id="392561"/>
    <lineage>
        <taxon>Bacteria</taxon>
        <taxon>Thermotogati</taxon>
        <taxon>Deinococcota</taxon>
        <taxon>Deinococci</taxon>
        <taxon>Deinococcales</taxon>
        <taxon>Deinococcaceae</taxon>
        <taxon>Deinococcus</taxon>
    </lineage>
</organism>
<reference evidence="3" key="2">
    <citation type="journal article" date="2019" name="Int. J. Syst. Evol. Microbiol.">
        <title>The Global Catalogue of Microorganisms (GCM) 10K type strain sequencing project: providing services to taxonomists for standard genome sequencing and annotation.</title>
        <authorList>
            <consortium name="The Broad Institute Genomics Platform"/>
            <consortium name="The Broad Institute Genome Sequencing Center for Infectious Disease"/>
            <person name="Wu L."/>
            <person name="Ma J."/>
        </authorList>
    </citation>
    <scope>NUCLEOTIDE SEQUENCE [LARGE SCALE GENOMIC DNA]</scope>
    <source>
        <strain evidence="3">CGMCC 1.15772</strain>
    </source>
</reference>
<dbReference type="RefSeq" id="WP_380083713.1">
    <property type="nucleotide sequence ID" value="NZ_JBHSWD010000002.1"/>
</dbReference>
<evidence type="ECO:0000313" key="1">
    <source>
        <dbReference type="EMBL" id="MFC6592595.1"/>
    </source>
</evidence>